<organism evidence="13 15">
    <name type="scientific">Aneurinibacillus migulanus</name>
    <name type="common">Bacillus migulanus</name>
    <dbReference type="NCBI Taxonomy" id="47500"/>
    <lineage>
        <taxon>Bacteria</taxon>
        <taxon>Bacillati</taxon>
        <taxon>Bacillota</taxon>
        <taxon>Bacilli</taxon>
        <taxon>Bacillales</taxon>
        <taxon>Paenibacillaceae</taxon>
        <taxon>Aneurinibacillus group</taxon>
        <taxon>Aneurinibacillus</taxon>
    </lineage>
</organism>
<sequence length="275" mass="30143">MEPFIMREREFMLHLESWERRWPQLVAGFSTRKGGASQNSFASFNCGLHVGDTAEHVIENRRKLACENGFSYTAFTCADQVHGNGIHIIAEEDIGAGRAAHDEAIVETDGLLTDKPNVFLASFYADCVPLFFYAPGAQVLGVAHAGWRGTVARIGPGMVQVMKQTWNIAPEDIYAAIGPSIGSCCYEVNDMVSDRVKEAVGDKASCVLKPGTEAGKYMLNLQETNRILLEEAGILPAHIEVSHLCTSCRTDLFFSHRKENGKTGRMAAFIALKEG</sequence>
<comment type="cofactor">
    <cofactor evidence="2">
        <name>Zn(2+)</name>
        <dbReference type="ChEBI" id="CHEBI:29105"/>
    </cofactor>
</comment>
<protein>
    <recommendedName>
        <fullName evidence="12">Purine nucleoside phosphorylase</fullName>
    </recommendedName>
</protein>
<gene>
    <name evidence="13" type="ORF">AF333_09535</name>
    <name evidence="14" type="ORF">SAMN04487909_103133</name>
</gene>
<evidence type="ECO:0000256" key="4">
    <source>
        <dbReference type="ARBA" id="ARBA00007353"/>
    </source>
</evidence>
<name>A0A0D1WAY8_ANEMI</name>
<evidence type="ECO:0000313" key="14">
    <source>
        <dbReference type="EMBL" id="SDI34088.1"/>
    </source>
</evidence>
<evidence type="ECO:0000313" key="13">
    <source>
        <dbReference type="EMBL" id="KON95682.1"/>
    </source>
</evidence>
<evidence type="ECO:0000256" key="10">
    <source>
        <dbReference type="ARBA" id="ARBA00048968"/>
    </source>
</evidence>
<dbReference type="PANTHER" id="PTHR30616:SF2">
    <property type="entry name" value="PURINE NUCLEOSIDE PHOSPHORYLASE LACC1"/>
    <property type="match status" value="1"/>
</dbReference>
<keyword evidence="7" id="KW-0378">Hydrolase</keyword>
<dbReference type="GO" id="GO:0016787">
    <property type="term" value="F:hydrolase activity"/>
    <property type="evidence" value="ECO:0007669"/>
    <property type="project" value="UniProtKB-KW"/>
</dbReference>
<evidence type="ECO:0000256" key="5">
    <source>
        <dbReference type="ARBA" id="ARBA00022679"/>
    </source>
</evidence>
<dbReference type="SUPFAM" id="SSF64438">
    <property type="entry name" value="CNF1/YfiH-like putative cysteine hydrolases"/>
    <property type="match status" value="1"/>
</dbReference>
<proteinExistence type="inferred from homology"/>
<evidence type="ECO:0000256" key="3">
    <source>
        <dbReference type="ARBA" id="ARBA00003215"/>
    </source>
</evidence>
<keyword evidence="15" id="KW-1185">Reference proteome</keyword>
<dbReference type="Proteomes" id="UP000182836">
    <property type="component" value="Unassembled WGS sequence"/>
</dbReference>
<evidence type="ECO:0000256" key="6">
    <source>
        <dbReference type="ARBA" id="ARBA00022723"/>
    </source>
</evidence>
<dbReference type="RefSeq" id="WP_043066060.1">
    <property type="nucleotide sequence ID" value="NZ_BJOA01000030.1"/>
</dbReference>
<dbReference type="GO" id="GO:0005507">
    <property type="term" value="F:copper ion binding"/>
    <property type="evidence" value="ECO:0007669"/>
    <property type="project" value="TreeGrafter"/>
</dbReference>
<comment type="function">
    <text evidence="3">Purine nucleoside enzyme that catalyzes the phosphorolysis of adenosine and inosine nucleosides, yielding D-ribose 1-phosphate and the respective free bases, adenine and hypoxanthine. Also catalyzes the phosphorolysis of S-methyl-5'-thioadenosine into adenine and S-methyl-5-thio-alpha-D-ribose 1-phosphate. Also has adenosine deaminase activity.</text>
</comment>
<dbReference type="GeneID" id="42305443"/>
<dbReference type="GO" id="GO:0017061">
    <property type="term" value="F:S-methyl-5-thioadenosine phosphorylase activity"/>
    <property type="evidence" value="ECO:0007669"/>
    <property type="project" value="UniProtKB-EC"/>
</dbReference>
<dbReference type="CDD" id="cd16833">
    <property type="entry name" value="YfiH"/>
    <property type="match status" value="1"/>
</dbReference>
<dbReference type="STRING" id="47500.AF333_09535"/>
<evidence type="ECO:0000313" key="16">
    <source>
        <dbReference type="Proteomes" id="UP000182836"/>
    </source>
</evidence>
<evidence type="ECO:0000256" key="12">
    <source>
        <dbReference type="RuleBase" id="RU361274"/>
    </source>
</evidence>
<reference evidence="14 16" key="2">
    <citation type="submission" date="2016-10" db="EMBL/GenBank/DDBJ databases">
        <authorList>
            <person name="de Groot N.N."/>
        </authorList>
    </citation>
    <scope>NUCLEOTIDE SEQUENCE [LARGE SCALE GENOMIC DNA]</scope>
    <source>
        <strain evidence="14 16">DSM 2895</strain>
    </source>
</reference>
<dbReference type="InterPro" id="IPR003730">
    <property type="entry name" value="Cu_polyphenol_OxRdtase"/>
</dbReference>
<keyword evidence="6" id="KW-0479">Metal-binding</keyword>
<evidence type="ECO:0000256" key="8">
    <source>
        <dbReference type="ARBA" id="ARBA00022833"/>
    </source>
</evidence>
<comment type="catalytic activity">
    <reaction evidence="11">
        <text>S-methyl-5'-thioadenosine + phosphate = 5-(methylsulfanyl)-alpha-D-ribose 1-phosphate + adenine</text>
        <dbReference type="Rhea" id="RHEA:11852"/>
        <dbReference type="ChEBI" id="CHEBI:16708"/>
        <dbReference type="ChEBI" id="CHEBI:17509"/>
        <dbReference type="ChEBI" id="CHEBI:43474"/>
        <dbReference type="ChEBI" id="CHEBI:58533"/>
        <dbReference type="EC" id="2.4.2.28"/>
    </reaction>
    <physiologicalReaction direction="left-to-right" evidence="11">
        <dbReference type="Rhea" id="RHEA:11853"/>
    </physiologicalReaction>
</comment>
<evidence type="ECO:0000313" key="15">
    <source>
        <dbReference type="Proteomes" id="UP000037269"/>
    </source>
</evidence>
<evidence type="ECO:0000256" key="9">
    <source>
        <dbReference type="ARBA" id="ARBA00047989"/>
    </source>
</evidence>
<keyword evidence="5" id="KW-0808">Transferase</keyword>
<dbReference type="Pfam" id="PF02578">
    <property type="entry name" value="Cu-oxidase_4"/>
    <property type="match status" value="1"/>
</dbReference>
<dbReference type="PANTHER" id="PTHR30616">
    <property type="entry name" value="UNCHARACTERIZED PROTEIN YFIH"/>
    <property type="match status" value="1"/>
</dbReference>
<comment type="catalytic activity">
    <reaction evidence="10">
        <text>adenosine + phosphate = alpha-D-ribose 1-phosphate + adenine</text>
        <dbReference type="Rhea" id="RHEA:27642"/>
        <dbReference type="ChEBI" id="CHEBI:16335"/>
        <dbReference type="ChEBI" id="CHEBI:16708"/>
        <dbReference type="ChEBI" id="CHEBI:43474"/>
        <dbReference type="ChEBI" id="CHEBI:57720"/>
        <dbReference type="EC" id="2.4.2.1"/>
    </reaction>
    <physiologicalReaction direction="left-to-right" evidence="10">
        <dbReference type="Rhea" id="RHEA:27643"/>
    </physiologicalReaction>
</comment>
<dbReference type="InterPro" id="IPR038371">
    <property type="entry name" value="Cu_polyphenol_OxRdtase_sf"/>
</dbReference>
<dbReference type="OrthoDB" id="4279at2"/>
<dbReference type="EMBL" id="LGUG01000004">
    <property type="protein sequence ID" value="KON95682.1"/>
    <property type="molecule type" value="Genomic_DNA"/>
</dbReference>
<comment type="similarity">
    <text evidence="4 12">Belongs to the purine nucleoside phosphorylase YfiH/LACC1 family.</text>
</comment>
<evidence type="ECO:0000256" key="1">
    <source>
        <dbReference type="ARBA" id="ARBA00000553"/>
    </source>
</evidence>
<evidence type="ECO:0000256" key="11">
    <source>
        <dbReference type="ARBA" id="ARBA00049893"/>
    </source>
</evidence>
<dbReference type="PATRIC" id="fig|47500.8.peg.6959"/>
<dbReference type="NCBIfam" id="TIGR00726">
    <property type="entry name" value="peptidoglycan editing factor PgeF"/>
    <property type="match status" value="1"/>
</dbReference>
<reference evidence="13 15" key="1">
    <citation type="submission" date="2015-07" db="EMBL/GenBank/DDBJ databases">
        <title>Fjat-14205 dsm 2895.</title>
        <authorList>
            <person name="Liu B."/>
            <person name="Wang J."/>
            <person name="Zhu Y."/>
            <person name="Liu G."/>
            <person name="Chen Q."/>
            <person name="Chen Z."/>
            <person name="Lan J."/>
            <person name="Che J."/>
            <person name="Ge C."/>
            <person name="Shi H."/>
            <person name="Pan Z."/>
            <person name="Liu X."/>
        </authorList>
    </citation>
    <scope>NUCLEOTIDE SEQUENCE [LARGE SCALE GENOMIC DNA]</scope>
    <source>
        <strain evidence="13 15">DSM 2895</strain>
    </source>
</reference>
<dbReference type="Gene3D" id="3.60.140.10">
    <property type="entry name" value="CNF1/YfiH-like putative cysteine hydrolases"/>
    <property type="match status" value="1"/>
</dbReference>
<dbReference type="Proteomes" id="UP000037269">
    <property type="component" value="Unassembled WGS sequence"/>
</dbReference>
<evidence type="ECO:0000256" key="2">
    <source>
        <dbReference type="ARBA" id="ARBA00001947"/>
    </source>
</evidence>
<accession>A0A0D1WAY8</accession>
<comment type="catalytic activity">
    <reaction evidence="1">
        <text>inosine + phosphate = alpha-D-ribose 1-phosphate + hypoxanthine</text>
        <dbReference type="Rhea" id="RHEA:27646"/>
        <dbReference type="ChEBI" id="CHEBI:17368"/>
        <dbReference type="ChEBI" id="CHEBI:17596"/>
        <dbReference type="ChEBI" id="CHEBI:43474"/>
        <dbReference type="ChEBI" id="CHEBI:57720"/>
        <dbReference type="EC" id="2.4.2.1"/>
    </reaction>
    <physiologicalReaction direction="left-to-right" evidence="1">
        <dbReference type="Rhea" id="RHEA:27647"/>
    </physiologicalReaction>
</comment>
<keyword evidence="8" id="KW-0862">Zinc</keyword>
<evidence type="ECO:0000256" key="7">
    <source>
        <dbReference type="ARBA" id="ARBA00022801"/>
    </source>
</evidence>
<dbReference type="EMBL" id="FNED01000003">
    <property type="protein sequence ID" value="SDI34088.1"/>
    <property type="molecule type" value="Genomic_DNA"/>
</dbReference>
<dbReference type="AlphaFoldDB" id="A0A0D1WAY8"/>
<dbReference type="InterPro" id="IPR011324">
    <property type="entry name" value="Cytotoxic_necrot_fac-like_cat"/>
</dbReference>
<comment type="catalytic activity">
    <reaction evidence="9">
        <text>adenosine + H2O + H(+) = inosine + NH4(+)</text>
        <dbReference type="Rhea" id="RHEA:24408"/>
        <dbReference type="ChEBI" id="CHEBI:15377"/>
        <dbReference type="ChEBI" id="CHEBI:15378"/>
        <dbReference type="ChEBI" id="CHEBI:16335"/>
        <dbReference type="ChEBI" id="CHEBI:17596"/>
        <dbReference type="ChEBI" id="CHEBI:28938"/>
        <dbReference type="EC" id="3.5.4.4"/>
    </reaction>
    <physiologicalReaction direction="left-to-right" evidence="9">
        <dbReference type="Rhea" id="RHEA:24409"/>
    </physiologicalReaction>
</comment>